<dbReference type="FunFam" id="3.40.50.720:FF:000047">
    <property type="entry name" value="NADP-dependent L-serine/L-allo-threonine dehydrogenase"/>
    <property type="match status" value="1"/>
</dbReference>
<organism evidence="3 4">
    <name type="scientific">Propionibacterium cyclohexanicum</name>
    <dbReference type="NCBI Taxonomy" id="64702"/>
    <lineage>
        <taxon>Bacteria</taxon>
        <taxon>Bacillati</taxon>
        <taxon>Actinomycetota</taxon>
        <taxon>Actinomycetes</taxon>
        <taxon>Propionibacteriales</taxon>
        <taxon>Propionibacteriaceae</taxon>
        <taxon>Propionibacterium</taxon>
    </lineage>
</organism>
<dbReference type="Pfam" id="PF00106">
    <property type="entry name" value="adh_short"/>
    <property type="match status" value="1"/>
</dbReference>
<name>A0A1H9SVH2_9ACTN</name>
<sequence>MTTSTPTALVTGASSGIGAATARQLSKLGFHTFVAARRADRLHALAEEIGGTALACDLTSDAEVAALAERIGQRLDVLVNNAGGAFGQDRVEDTDLDKWRAMYEINVLGTVRVTKALIGALERAEGTIMFVTSTAAEYPYPGAAGYCGAKAAERNIAGALRLELGGRPIRVLEICPGMVKTEEFSKVRFGGDQAAADAVYEGVAEPLVAQDIADCIGWAVTRPAHVNIDRMIVRPRAQVNNFTVHRG</sequence>
<dbReference type="OrthoDB" id="9775296at2"/>
<dbReference type="GO" id="GO:0016616">
    <property type="term" value="F:oxidoreductase activity, acting on the CH-OH group of donors, NAD or NADP as acceptor"/>
    <property type="evidence" value="ECO:0007669"/>
    <property type="project" value="UniProtKB-ARBA"/>
</dbReference>
<dbReference type="InterPro" id="IPR002347">
    <property type="entry name" value="SDR_fam"/>
</dbReference>
<evidence type="ECO:0000313" key="4">
    <source>
        <dbReference type="Proteomes" id="UP000198815"/>
    </source>
</evidence>
<dbReference type="SUPFAM" id="SSF51735">
    <property type="entry name" value="NAD(P)-binding Rossmann-fold domains"/>
    <property type="match status" value="1"/>
</dbReference>
<keyword evidence="4" id="KW-1185">Reference proteome</keyword>
<dbReference type="Proteomes" id="UP000198815">
    <property type="component" value="Unassembled WGS sequence"/>
</dbReference>
<keyword evidence="2" id="KW-0560">Oxidoreductase</keyword>
<dbReference type="RefSeq" id="WP_091970035.1">
    <property type="nucleotide sequence ID" value="NZ_FOGZ01000016.1"/>
</dbReference>
<protein>
    <submittedName>
        <fullName evidence="3">NADP-dependent 3-hydroxy acid dehydrogenase YdfG</fullName>
    </submittedName>
</protein>
<evidence type="ECO:0000256" key="2">
    <source>
        <dbReference type="ARBA" id="ARBA00023002"/>
    </source>
</evidence>
<dbReference type="PANTHER" id="PTHR42901">
    <property type="entry name" value="ALCOHOL DEHYDROGENASE"/>
    <property type="match status" value="1"/>
</dbReference>
<dbReference type="STRING" id="64702.SAMN05443377_11636"/>
<dbReference type="Gene3D" id="3.40.50.720">
    <property type="entry name" value="NAD(P)-binding Rossmann-like Domain"/>
    <property type="match status" value="1"/>
</dbReference>
<evidence type="ECO:0000256" key="1">
    <source>
        <dbReference type="ARBA" id="ARBA00006484"/>
    </source>
</evidence>
<dbReference type="EMBL" id="FOGZ01000016">
    <property type="protein sequence ID" value="SER88888.1"/>
    <property type="molecule type" value="Genomic_DNA"/>
</dbReference>
<proteinExistence type="inferred from homology"/>
<dbReference type="AlphaFoldDB" id="A0A1H9SVH2"/>
<dbReference type="PANTHER" id="PTHR42901:SF1">
    <property type="entry name" value="ALCOHOL DEHYDROGENASE"/>
    <property type="match status" value="1"/>
</dbReference>
<comment type="similarity">
    <text evidence="1">Belongs to the short-chain dehydrogenases/reductases (SDR) family.</text>
</comment>
<gene>
    <name evidence="3" type="ORF">SAMN05443377_11636</name>
</gene>
<accession>A0A1H9SVH2</accession>
<reference evidence="3 4" key="1">
    <citation type="submission" date="2016-10" db="EMBL/GenBank/DDBJ databases">
        <authorList>
            <person name="de Groot N.N."/>
        </authorList>
    </citation>
    <scope>NUCLEOTIDE SEQUENCE [LARGE SCALE GENOMIC DNA]</scope>
    <source>
        <strain evidence="3 4">DSM 16859</strain>
    </source>
</reference>
<dbReference type="InterPro" id="IPR036291">
    <property type="entry name" value="NAD(P)-bd_dom_sf"/>
</dbReference>
<dbReference type="PRINTS" id="PR00081">
    <property type="entry name" value="GDHRDH"/>
</dbReference>
<evidence type="ECO:0000313" key="3">
    <source>
        <dbReference type="EMBL" id="SER88888.1"/>
    </source>
</evidence>